<organism evidence="2">
    <name type="scientific">marine metagenome</name>
    <dbReference type="NCBI Taxonomy" id="408172"/>
    <lineage>
        <taxon>unclassified sequences</taxon>
        <taxon>metagenomes</taxon>
        <taxon>ecological metagenomes</taxon>
    </lineage>
</organism>
<sequence length="240" mass="27903">MKSQIDENGKDWKLSILETIAEWPLATETVAGRDIDYLIAGEAFDWRLLAQRLLDECSSTIEDDAWWEWLYDPALFAGFAEPEFMRAVGVDKFRAHLSYFYGVTVEQSLLVSVEEEIIHIRVGSGRELSDRSLERAHELLYGNTRDQLWEVFRLEAGVEPARPGSRHKGEHSLASEDAFTYWLFKLRMERSDPAKIASDTRKGLAKLERMRQNNDRRKMLLHSDELQRHLSSRRGQKKFS</sequence>
<reference evidence="2" key="1">
    <citation type="submission" date="2018-05" db="EMBL/GenBank/DDBJ databases">
        <authorList>
            <person name="Lanie J.A."/>
            <person name="Ng W.-L."/>
            <person name="Kazmierczak K.M."/>
            <person name="Andrzejewski T.M."/>
            <person name="Davidsen T.M."/>
            <person name="Wayne K.J."/>
            <person name="Tettelin H."/>
            <person name="Glass J.I."/>
            <person name="Rusch D."/>
            <person name="Podicherti R."/>
            <person name="Tsui H.-C.T."/>
            <person name="Winkler M.E."/>
        </authorList>
    </citation>
    <scope>NUCLEOTIDE SEQUENCE</scope>
</reference>
<evidence type="ECO:0000313" key="2">
    <source>
        <dbReference type="EMBL" id="SUZ57149.1"/>
    </source>
</evidence>
<feature type="region of interest" description="Disordered" evidence="1">
    <location>
        <begin position="210"/>
        <end position="240"/>
    </location>
</feature>
<dbReference type="AlphaFoldDB" id="A0A381NS45"/>
<protein>
    <submittedName>
        <fullName evidence="2">Uncharacterized protein</fullName>
    </submittedName>
</protein>
<proteinExistence type="predicted"/>
<feature type="compositionally biased region" description="Basic and acidic residues" evidence="1">
    <location>
        <begin position="210"/>
        <end position="228"/>
    </location>
</feature>
<feature type="compositionally biased region" description="Basic residues" evidence="1">
    <location>
        <begin position="230"/>
        <end position="240"/>
    </location>
</feature>
<name>A0A381NS45_9ZZZZ</name>
<evidence type="ECO:0000256" key="1">
    <source>
        <dbReference type="SAM" id="MobiDB-lite"/>
    </source>
</evidence>
<gene>
    <name evidence="2" type="ORF">METZ01_LOCUS10003</name>
</gene>
<accession>A0A381NS45</accession>
<dbReference type="EMBL" id="UINC01000545">
    <property type="protein sequence ID" value="SUZ57149.1"/>
    <property type="molecule type" value="Genomic_DNA"/>
</dbReference>